<evidence type="ECO:0000256" key="3">
    <source>
        <dbReference type="ARBA" id="ARBA00023128"/>
    </source>
</evidence>
<keyword evidence="3" id="KW-0496">Mitochondrion</keyword>
<dbReference type="GO" id="GO:0006979">
    <property type="term" value="P:response to oxidative stress"/>
    <property type="evidence" value="ECO:0007669"/>
    <property type="project" value="TreeGrafter"/>
</dbReference>
<evidence type="ECO:0000256" key="1">
    <source>
        <dbReference type="ARBA" id="ARBA00004173"/>
    </source>
</evidence>
<comment type="subcellular location">
    <subcellularLocation>
        <location evidence="1">Mitochondrion</location>
    </subcellularLocation>
</comment>
<feature type="domain" description="TLDc" evidence="7">
    <location>
        <begin position="141"/>
        <end position="326"/>
    </location>
</feature>
<dbReference type="Pfam" id="PF07534">
    <property type="entry name" value="TLD"/>
    <property type="match status" value="1"/>
</dbReference>
<comment type="similarity">
    <text evidence="2">Belongs to the OXR1 family.</text>
</comment>
<accession>A0A436ZSM3</accession>
<dbReference type="OrthoDB" id="26679at2759"/>
<dbReference type="RefSeq" id="XP_067487277.1">
    <property type="nucleotide sequence ID" value="XM_067639492.1"/>
</dbReference>
<evidence type="ECO:0000256" key="5">
    <source>
        <dbReference type="ARBA" id="ARBA00040604"/>
    </source>
</evidence>
<feature type="compositionally biased region" description="Pro residues" evidence="6">
    <location>
        <begin position="115"/>
        <end position="126"/>
    </location>
</feature>
<dbReference type="InterPro" id="IPR006571">
    <property type="entry name" value="TLDc_dom"/>
</dbReference>
<feature type="compositionally biased region" description="Basic and acidic residues" evidence="6">
    <location>
        <begin position="92"/>
        <end position="106"/>
    </location>
</feature>
<dbReference type="GeneID" id="93591893"/>
<dbReference type="Proteomes" id="UP000283090">
    <property type="component" value="Unassembled WGS sequence"/>
</dbReference>
<name>A0A436ZSM3_ARTFL</name>
<dbReference type="GO" id="GO:0005739">
    <property type="term" value="C:mitochondrion"/>
    <property type="evidence" value="ECO:0007669"/>
    <property type="project" value="UniProtKB-SubCell"/>
</dbReference>
<evidence type="ECO:0000256" key="6">
    <source>
        <dbReference type="SAM" id="MobiDB-lite"/>
    </source>
</evidence>
<reference evidence="8 9" key="1">
    <citation type="submission" date="2019-01" db="EMBL/GenBank/DDBJ databases">
        <title>Intercellular communication is required for trap formation in the nematode-trapping fungus Duddingtonia flagrans.</title>
        <authorList>
            <person name="Youssar L."/>
            <person name="Wernet V."/>
            <person name="Hensel N."/>
            <person name="Hildebrandt H.-G."/>
            <person name="Fischer R."/>
        </authorList>
    </citation>
    <scope>NUCLEOTIDE SEQUENCE [LARGE SCALE GENOMIC DNA]</scope>
    <source>
        <strain evidence="8 9">CBS H-5679</strain>
    </source>
</reference>
<dbReference type="PANTHER" id="PTHR23354:SF62">
    <property type="entry name" value="MUSTARD, ISOFORM V"/>
    <property type="match status" value="1"/>
</dbReference>
<feature type="region of interest" description="Disordered" evidence="6">
    <location>
        <begin position="86"/>
        <end position="126"/>
    </location>
</feature>
<keyword evidence="9" id="KW-1185">Reference proteome</keyword>
<dbReference type="GO" id="GO:0005634">
    <property type="term" value="C:nucleus"/>
    <property type="evidence" value="ECO:0007669"/>
    <property type="project" value="TreeGrafter"/>
</dbReference>
<dbReference type="SMART" id="SM00584">
    <property type="entry name" value="TLDc"/>
    <property type="match status" value="1"/>
</dbReference>
<comment type="function">
    <text evidence="4">May be involved in protection from oxidative damage.</text>
</comment>
<dbReference type="STRING" id="97331.A0A436ZSM3"/>
<gene>
    <name evidence="8" type="ORF">DFL_009582</name>
</gene>
<dbReference type="VEuPathDB" id="FungiDB:DFL_009582"/>
<sequence length="329" mass="35898">MPSPVELPVQSDSLTAWVWITINIDDSVFIHTTFSTSLTVQSQPFEVNHATMSSSPNSRSSSPAPSLVSFLSNSVIRTLQRLSSEVTGEDEFNSHRRDTQNGDKNHPYPRSNAPRTPPRQPSPYLPPALSSLILTSSSAKPLLTKAIAEEIRLLIPARLQLHETWTLMYSLEEHGVSLSTLYQRLGKGAFVFVVQDASDGIFGAFANESIQPSAGRYYGTGECFLWKASTLSSSSASSLSISNQVSNRSSDNIRFKAFPYSGVNDYMILCDRDFISFGGGDGHYGLWVDSNLDSGVSSTCPTFGNEPLSEEGDKFTILGVEVWRVGPPG</sequence>
<dbReference type="PANTHER" id="PTHR23354">
    <property type="entry name" value="NUCLEOLAR PROTEIN 7/ESTROGEN RECEPTOR COACTIVATOR-RELATED"/>
    <property type="match status" value="1"/>
</dbReference>
<evidence type="ECO:0000256" key="2">
    <source>
        <dbReference type="ARBA" id="ARBA00009540"/>
    </source>
</evidence>
<evidence type="ECO:0000313" key="9">
    <source>
        <dbReference type="Proteomes" id="UP000283090"/>
    </source>
</evidence>
<comment type="caution">
    <text evidence="8">The sequence shown here is derived from an EMBL/GenBank/DDBJ whole genome shotgun (WGS) entry which is preliminary data.</text>
</comment>
<evidence type="ECO:0000313" key="8">
    <source>
        <dbReference type="EMBL" id="RVD81733.1"/>
    </source>
</evidence>
<evidence type="ECO:0000259" key="7">
    <source>
        <dbReference type="PROSITE" id="PS51886"/>
    </source>
</evidence>
<proteinExistence type="inferred from homology"/>
<evidence type="ECO:0000256" key="4">
    <source>
        <dbReference type="ARBA" id="ARBA00037112"/>
    </source>
</evidence>
<organism evidence="8 9">
    <name type="scientific">Arthrobotrys flagrans</name>
    <name type="common">Nematode-trapping fungus</name>
    <name type="synonym">Trichothecium flagrans</name>
    <dbReference type="NCBI Taxonomy" id="97331"/>
    <lineage>
        <taxon>Eukaryota</taxon>
        <taxon>Fungi</taxon>
        <taxon>Dikarya</taxon>
        <taxon>Ascomycota</taxon>
        <taxon>Pezizomycotina</taxon>
        <taxon>Orbiliomycetes</taxon>
        <taxon>Orbiliales</taxon>
        <taxon>Orbiliaceae</taxon>
        <taxon>Arthrobotrys</taxon>
    </lineage>
</organism>
<dbReference type="AlphaFoldDB" id="A0A436ZSM3"/>
<dbReference type="EMBL" id="SAEB01000012">
    <property type="protein sequence ID" value="RVD81733.1"/>
    <property type="molecule type" value="Genomic_DNA"/>
</dbReference>
<protein>
    <recommendedName>
        <fullName evidence="5">Oxidation resistance protein 1</fullName>
    </recommendedName>
</protein>
<dbReference type="PROSITE" id="PS51886">
    <property type="entry name" value="TLDC"/>
    <property type="match status" value="1"/>
</dbReference>